<dbReference type="NCBIfam" id="NF004160">
    <property type="entry name" value="PRK05627.1-3"/>
    <property type="match status" value="1"/>
</dbReference>
<dbReference type="InterPro" id="IPR015865">
    <property type="entry name" value="Riboflavin_kinase_bac/euk"/>
</dbReference>
<evidence type="ECO:0000256" key="8">
    <source>
        <dbReference type="ARBA" id="ARBA00022741"/>
    </source>
</evidence>
<protein>
    <recommendedName>
        <fullName evidence="15">Riboflavin biosynthesis protein</fullName>
    </recommendedName>
    <domain>
        <recommendedName>
            <fullName evidence="15">Riboflavin kinase</fullName>
            <ecNumber evidence="15">2.7.1.26</ecNumber>
        </recommendedName>
        <alternativeName>
            <fullName evidence="15">Flavokinase</fullName>
        </alternativeName>
    </domain>
    <domain>
        <recommendedName>
            <fullName evidence="15">FMN adenylyltransferase</fullName>
            <ecNumber evidence="15">2.7.7.2</ecNumber>
        </recommendedName>
        <alternativeName>
            <fullName evidence="15">FAD pyrophosphorylase</fullName>
        </alternativeName>
        <alternativeName>
            <fullName evidence="15">FAD synthase</fullName>
        </alternativeName>
    </domain>
</protein>
<dbReference type="Pfam" id="PF06574">
    <property type="entry name" value="FAD_syn"/>
    <property type="match status" value="1"/>
</dbReference>
<dbReference type="NCBIfam" id="NF004162">
    <property type="entry name" value="PRK05627.1-5"/>
    <property type="match status" value="1"/>
</dbReference>
<gene>
    <name evidence="17" type="ORF">SAMN05421766_108116</name>
</gene>
<keyword evidence="7 15" id="KW-0548">Nucleotidyltransferase</keyword>
<comment type="pathway">
    <text evidence="3 15">Cofactor biosynthesis; FMN biosynthesis; FMN from riboflavin (ATP route): step 1/1.</text>
</comment>
<dbReference type="PANTHER" id="PTHR22749:SF6">
    <property type="entry name" value="RIBOFLAVIN KINASE"/>
    <property type="match status" value="1"/>
</dbReference>
<accession>A0ABY1L152</accession>
<dbReference type="Gene3D" id="2.40.30.30">
    <property type="entry name" value="Riboflavin kinase-like"/>
    <property type="match status" value="1"/>
</dbReference>
<name>A0ABY1L152_9FLAO</name>
<keyword evidence="10 15" id="KW-0274">FAD</keyword>
<comment type="catalytic activity">
    <reaction evidence="13 15">
        <text>riboflavin + ATP = FMN + ADP + H(+)</text>
        <dbReference type="Rhea" id="RHEA:14357"/>
        <dbReference type="ChEBI" id="CHEBI:15378"/>
        <dbReference type="ChEBI" id="CHEBI:30616"/>
        <dbReference type="ChEBI" id="CHEBI:57986"/>
        <dbReference type="ChEBI" id="CHEBI:58210"/>
        <dbReference type="ChEBI" id="CHEBI:456216"/>
        <dbReference type="EC" id="2.7.1.26"/>
    </reaction>
</comment>
<dbReference type="EMBL" id="FTOB01000008">
    <property type="protein sequence ID" value="SIT06827.1"/>
    <property type="molecule type" value="Genomic_DNA"/>
</dbReference>
<keyword evidence="9 15" id="KW-0418">Kinase</keyword>
<dbReference type="InterPro" id="IPR023465">
    <property type="entry name" value="Riboflavin_kinase_dom_sf"/>
</dbReference>
<evidence type="ECO:0000256" key="5">
    <source>
        <dbReference type="ARBA" id="ARBA00022643"/>
    </source>
</evidence>
<dbReference type="EC" id="2.7.7.2" evidence="15"/>
<organism evidence="17 18">
    <name type="scientific">Zobellia uliginosa</name>
    <dbReference type="NCBI Taxonomy" id="143224"/>
    <lineage>
        <taxon>Bacteria</taxon>
        <taxon>Pseudomonadati</taxon>
        <taxon>Bacteroidota</taxon>
        <taxon>Flavobacteriia</taxon>
        <taxon>Flavobacteriales</taxon>
        <taxon>Flavobacteriaceae</taxon>
        <taxon>Zobellia</taxon>
    </lineage>
</organism>
<dbReference type="Pfam" id="PF01687">
    <property type="entry name" value="Flavokinase"/>
    <property type="match status" value="1"/>
</dbReference>
<evidence type="ECO:0000256" key="15">
    <source>
        <dbReference type="PIRNR" id="PIRNR004491"/>
    </source>
</evidence>
<dbReference type="Gene3D" id="3.40.50.620">
    <property type="entry name" value="HUPs"/>
    <property type="match status" value="1"/>
</dbReference>
<evidence type="ECO:0000313" key="18">
    <source>
        <dbReference type="Proteomes" id="UP000185728"/>
    </source>
</evidence>
<comment type="caution">
    <text evidence="17">The sequence shown here is derived from an EMBL/GenBank/DDBJ whole genome shotgun (WGS) entry which is preliminary data.</text>
</comment>
<keyword evidence="5 15" id="KW-0288">FMN</keyword>
<dbReference type="GO" id="GO:0016779">
    <property type="term" value="F:nucleotidyltransferase activity"/>
    <property type="evidence" value="ECO:0007669"/>
    <property type="project" value="UniProtKB-KW"/>
</dbReference>
<comment type="similarity">
    <text evidence="15">Belongs to the ribF family.</text>
</comment>
<evidence type="ECO:0000256" key="9">
    <source>
        <dbReference type="ARBA" id="ARBA00022777"/>
    </source>
</evidence>
<keyword evidence="11 15" id="KW-0067">ATP-binding</keyword>
<evidence type="ECO:0000256" key="3">
    <source>
        <dbReference type="ARBA" id="ARBA00005201"/>
    </source>
</evidence>
<dbReference type="GO" id="GO:0016301">
    <property type="term" value="F:kinase activity"/>
    <property type="evidence" value="ECO:0007669"/>
    <property type="project" value="UniProtKB-KW"/>
</dbReference>
<reference evidence="17 18" key="1">
    <citation type="submission" date="2017-01" db="EMBL/GenBank/DDBJ databases">
        <authorList>
            <person name="Varghese N."/>
            <person name="Submissions S."/>
        </authorList>
    </citation>
    <scope>NUCLEOTIDE SEQUENCE [LARGE SCALE GENOMIC DNA]</scope>
    <source>
        <strain evidence="17 18">DSM 2061</strain>
    </source>
</reference>
<dbReference type="PIRSF" id="PIRSF004491">
    <property type="entry name" value="FAD_Synth"/>
    <property type="match status" value="1"/>
</dbReference>
<evidence type="ECO:0000256" key="11">
    <source>
        <dbReference type="ARBA" id="ARBA00022840"/>
    </source>
</evidence>
<dbReference type="SUPFAM" id="SSF52374">
    <property type="entry name" value="Nucleotidylyl transferase"/>
    <property type="match status" value="1"/>
</dbReference>
<evidence type="ECO:0000256" key="1">
    <source>
        <dbReference type="ARBA" id="ARBA00002121"/>
    </source>
</evidence>
<dbReference type="CDD" id="cd02064">
    <property type="entry name" value="FAD_synthetase_N"/>
    <property type="match status" value="1"/>
</dbReference>
<dbReference type="NCBIfam" id="TIGR00083">
    <property type="entry name" value="ribF"/>
    <property type="match status" value="1"/>
</dbReference>
<comment type="pathway">
    <text evidence="2 15">Cofactor biosynthesis; FAD biosynthesis; FAD from FMN: step 1/1.</text>
</comment>
<keyword evidence="6 15" id="KW-0808">Transferase</keyword>
<keyword evidence="18" id="KW-1185">Reference proteome</keyword>
<evidence type="ECO:0000256" key="10">
    <source>
        <dbReference type="ARBA" id="ARBA00022827"/>
    </source>
</evidence>
<comment type="catalytic activity">
    <reaction evidence="14 15">
        <text>FMN + ATP + H(+) = FAD + diphosphate</text>
        <dbReference type="Rhea" id="RHEA:17237"/>
        <dbReference type="ChEBI" id="CHEBI:15378"/>
        <dbReference type="ChEBI" id="CHEBI:30616"/>
        <dbReference type="ChEBI" id="CHEBI:33019"/>
        <dbReference type="ChEBI" id="CHEBI:57692"/>
        <dbReference type="ChEBI" id="CHEBI:58210"/>
        <dbReference type="EC" id="2.7.7.2"/>
    </reaction>
</comment>
<evidence type="ECO:0000313" key="17">
    <source>
        <dbReference type="EMBL" id="SIT06827.1"/>
    </source>
</evidence>
<dbReference type="InterPro" id="IPR014729">
    <property type="entry name" value="Rossmann-like_a/b/a_fold"/>
</dbReference>
<comment type="function">
    <text evidence="1">Catalyzes the phosphorylation of riboflavin to FMN followed by the adenylation of FMN to FAD.</text>
</comment>
<dbReference type="PANTHER" id="PTHR22749">
    <property type="entry name" value="RIBOFLAVIN KINASE/FMN ADENYLYLTRANSFERASE"/>
    <property type="match status" value="1"/>
</dbReference>
<dbReference type="EC" id="2.7.1.26" evidence="15"/>
<dbReference type="SMART" id="SM00904">
    <property type="entry name" value="Flavokinase"/>
    <property type="match status" value="1"/>
</dbReference>
<feature type="domain" description="Riboflavin kinase" evidence="16">
    <location>
        <begin position="182"/>
        <end position="307"/>
    </location>
</feature>
<keyword evidence="12" id="KW-0511">Multifunctional enzyme</keyword>
<keyword evidence="8 15" id="KW-0547">Nucleotide-binding</keyword>
<dbReference type="InterPro" id="IPR023468">
    <property type="entry name" value="Riboflavin_kinase"/>
</dbReference>
<keyword evidence="4 15" id="KW-0285">Flavoprotein</keyword>
<dbReference type="RefSeq" id="WP_076456915.1">
    <property type="nucleotide sequence ID" value="NZ_FTOB01000008.1"/>
</dbReference>
<sequence length="308" mass="34901">MVTVQSISKYDKLHPTAITIGTFDGVHIGHREILERLIKTAVTLDLKSTVLTFFPHPRMVLQKDTNIKLLNTIAEKTKILEALGLDLLIIHPFTQEFSRLSATEFVRDNLVNQLHTKKIIIGYDHRFGRNRNANITDLRAFGSTFNFDVEEISAQEIDAVSVSSTKIRKALEAGDIATANTYLGYNYMLTGSIQKGKGLGRQIGFPTANLHIPETYKLVPKNGVYVVQSNLMGKTVFGMMNIGYNPTVEGKEKTIEINFFDFDQDLYGQELQIDILHRIRDEHKFESVEALKRQLEKDKQTSFSLIPK</sequence>
<evidence type="ECO:0000256" key="4">
    <source>
        <dbReference type="ARBA" id="ARBA00022630"/>
    </source>
</evidence>
<evidence type="ECO:0000259" key="16">
    <source>
        <dbReference type="SMART" id="SM00904"/>
    </source>
</evidence>
<dbReference type="Proteomes" id="UP000185728">
    <property type="component" value="Unassembled WGS sequence"/>
</dbReference>
<dbReference type="InterPro" id="IPR015864">
    <property type="entry name" value="FAD_synthase"/>
</dbReference>
<dbReference type="InterPro" id="IPR002606">
    <property type="entry name" value="Riboflavin_kinase_bac"/>
</dbReference>
<evidence type="ECO:0000256" key="7">
    <source>
        <dbReference type="ARBA" id="ARBA00022695"/>
    </source>
</evidence>
<proteinExistence type="inferred from homology"/>
<evidence type="ECO:0000256" key="12">
    <source>
        <dbReference type="ARBA" id="ARBA00023268"/>
    </source>
</evidence>
<evidence type="ECO:0000256" key="13">
    <source>
        <dbReference type="ARBA" id="ARBA00047880"/>
    </source>
</evidence>
<evidence type="ECO:0000256" key="2">
    <source>
        <dbReference type="ARBA" id="ARBA00004726"/>
    </source>
</evidence>
<evidence type="ECO:0000256" key="14">
    <source>
        <dbReference type="ARBA" id="ARBA00049494"/>
    </source>
</evidence>
<evidence type="ECO:0000256" key="6">
    <source>
        <dbReference type="ARBA" id="ARBA00022679"/>
    </source>
</evidence>
<dbReference type="SUPFAM" id="SSF82114">
    <property type="entry name" value="Riboflavin kinase-like"/>
    <property type="match status" value="1"/>
</dbReference>